<dbReference type="Gene3D" id="2.170.130.10">
    <property type="entry name" value="TonB-dependent receptor, plug domain"/>
    <property type="match status" value="1"/>
</dbReference>
<dbReference type="InterPro" id="IPR036942">
    <property type="entry name" value="Beta-barrel_TonB_sf"/>
</dbReference>
<dbReference type="InterPro" id="IPR018247">
    <property type="entry name" value="EF_Hand_1_Ca_BS"/>
</dbReference>
<dbReference type="InterPro" id="IPR037066">
    <property type="entry name" value="Plug_dom_sf"/>
</dbReference>
<organism evidence="11">
    <name type="scientific">marine sediment metagenome</name>
    <dbReference type="NCBI Taxonomy" id="412755"/>
    <lineage>
        <taxon>unclassified sequences</taxon>
        <taxon>metagenomes</taxon>
        <taxon>ecological metagenomes</taxon>
    </lineage>
</organism>
<evidence type="ECO:0000256" key="7">
    <source>
        <dbReference type="ARBA" id="ARBA00023170"/>
    </source>
</evidence>
<keyword evidence="8" id="KW-0998">Cell outer membrane</keyword>
<dbReference type="InterPro" id="IPR039426">
    <property type="entry name" value="TonB-dep_rcpt-like"/>
</dbReference>
<dbReference type="AlphaFoldDB" id="A0A0F9XPJ3"/>
<keyword evidence="6" id="KW-0472">Membrane</keyword>
<comment type="subcellular location">
    <subcellularLocation>
        <location evidence="1">Cell outer membrane</location>
        <topology evidence="1">Multi-pass membrane protein</topology>
    </subcellularLocation>
</comment>
<keyword evidence="7" id="KW-0675">Receptor</keyword>
<dbReference type="InterPro" id="IPR000531">
    <property type="entry name" value="Beta-barrel_TonB"/>
</dbReference>
<keyword evidence="2" id="KW-0813">Transport</keyword>
<dbReference type="InterPro" id="IPR023996">
    <property type="entry name" value="TonB-dep_OMP_SusC/RagA"/>
</dbReference>
<dbReference type="PANTHER" id="PTHR30069:SF29">
    <property type="entry name" value="HEMOGLOBIN AND HEMOGLOBIN-HAPTOGLOBIN-BINDING PROTEIN 1-RELATED"/>
    <property type="match status" value="1"/>
</dbReference>
<dbReference type="Pfam" id="PF00593">
    <property type="entry name" value="TonB_dep_Rec_b-barrel"/>
    <property type="match status" value="1"/>
</dbReference>
<evidence type="ECO:0000256" key="2">
    <source>
        <dbReference type="ARBA" id="ARBA00022448"/>
    </source>
</evidence>
<dbReference type="PROSITE" id="PS00018">
    <property type="entry name" value="EF_HAND_1"/>
    <property type="match status" value="1"/>
</dbReference>
<dbReference type="SUPFAM" id="SSF49464">
    <property type="entry name" value="Carboxypeptidase regulatory domain-like"/>
    <property type="match status" value="1"/>
</dbReference>
<proteinExistence type="predicted"/>
<name>A0A0F9XPJ3_9ZZZZ</name>
<dbReference type="PROSITE" id="PS52016">
    <property type="entry name" value="TONB_DEPENDENT_REC_3"/>
    <property type="match status" value="1"/>
</dbReference>
<dbReference type="GO" id="GO:0009279">
    <property type="term" value="C:cell outer membrane"/>
    <property type="evidence" value="ECO:0007669"/>
    <property type="project" value="UniProtKB-SubCell"/>
</dbReference>
<dbReference type="NCBIfam" id="TIGR04056">
    <property type="entry name" value="OMP_RagA_SusC"/>
    <property type="match status" value="1"/>
</dbReference>
<dbReference type="GO" id="GO:0044718">
    <property type="term" value="P:siderophore transmembrane transport"/>
    <property type="evidence" value="ECO:0007669"/>
    <property type="project" value="TreeGrafter"/>
</dbReference>
<keyword evidence="4" id="KW-0732">Signal</keyword>
<accession>A0A0F9XPJ3</accession>
<dbReference type="Pfam" id="PF07715">
    <property type="entry name" value="Plug"/>
    <property type="match status" value="1"/>
</dbReference>
<evidence type="ECO:0000313" key="11">
    <source>
        <dbReference type="EMBL" id="KKO01347.1"/>
    </source>
</evidence>
<dbReference type="PANTHER" id="PTHR30069">
    <property type="entry name" value="TONB-DEPENDENT OUTER MEMBRANE RECEPTOR"/>
    <property type="match status" value="1"/>
</dbReference>
<keyword evidence="3" id="KW-0812">Transmembrane</keyword>
<protein>
    <recommendedName>
        <fullName evidence="12">Secretin/TonB short N-terminal domain-containing protein</fullName>
    </recommendedName>
</protein>
<dbReference type="SUPFAM" id="SSF56935">
    <property type="entry name" value="Porins"/>
    <property type="match status" value="1"/>
</dbReference>
<evidence type="ECO:0000256" key="3">
    <source>
        <dbReference type="ARBA" id="ARBA00022692"/>
    </source>
</evidence>
<evidence type="ECO:0000256" key="6">
    <source>
        <dbReference type="ARBA" id="ARBA00023136"/>
    </source>
</evidence>
<dbReference type="InterPro" id="IPR012910">
    <property type="entry name" value="Plug_dom"/>
</dbReference>
<keyword evidence="5" id="KW-0798">TonB box</keyword>
<dbReference type="NCBIfam" id="TIGR04057">
    <property type="entry name" value="SusC_RagA_signa"/>
    <property type="match status" value="1"/>
</dbReference>
<feature type="domain" description="TonB-dependent receptor plug" evidence="10">
    <location>
        <begin position="243"/>
        <end position="353"/>
    </location>
</feature>
<dbReference type="Gene3D" id="2.60.40.1120">
    <property type="entry name" value="Carboxypeptidase-like, regulatory domain"/>
    <property type="match status" value="1"/>
</dbReference>
<dbReference type="Gene3D" id="2.40.170.20">
    <property type="entry name" value="TonB-dependent receptor, beta-barrel domain"/>
    <property type="match status" value="1"/>
</dbReference>
<evidence type="ECO:0000256" key="4">
    <source>
        <dbReference type="ARBA" id="ARBA00022729"/>
    </source>
</evidence>
<evidence type="ECO:0000259" key="10">
    <source>
        <dbReference type="Pfam" id="PF07715"/>
    </source>
</evidence>
<dbReference type="InterPro" id="IPR008969">
    <property type="entry name" value="CarboxyPept-like_regulatory"/>
</dbReference>
<evidence type="ECO:0000259" key="9">
    <source>
        <dbReference type="Pfam" id="PF00593"/>
    </source>
</evidence>
<comment type="caution">
    <text evidence="11">The sequence shown here is derived from an EMBL/GenBank/DDBJ whole genome shotgun (WGS) entry which is preliminary data.</text>
</comment>
<dbReference type="GO" id="GO:0015344">
    <property type="term" value="F:siderophore uptake transmembrane transporter activity"/>
    <property type="evidence" value="ECO:0007669"/>
    <property type="project" value="TreeGrafter"/>
</dbReference>
<sequence>MKNTLCKRYFTIKIDLKMKITALFLLLALFQLQASNTYSQKSNISMNMKEATIASVFDEIEKTTDFNILYKNSSLDVGKRISVNVDKVKINELMELILKETNVSFEIRRKLIVLLENGKKLNSGTSQASLNPSKIPEQAMTVTGTVTDQDNIPLGGVSVVIKGSSKGVSSSFDGQYEIEASEGDILVFSYIGFASSEVSLTQEKVINVTMKPSSMDLNEVVVTATGVRRKVEMGNSITNLNVADDVKQRPISNVSDLLQGQATGVQISSSGGATGMGSRIRVRGSNSASLSNEPVIYVDGILINNEANSISFETGGQSPSRLNDINPEDIESIEIIKGPSAATLYGSIAANGVIRITTKKGKQGEPRWSAFLESGLVENVTTYPKNYQALDAAGNPGFNFEAAEGTFVPSTVNSFQPLNDPRTSPFRTGQSYGGGLSVSGGSEVLTYFLSGNITDGEGVLPVNNIKRTNFRGNFGVKITDDLKVNLTTGYTNSNLELPLNDNFALALMSQGLNGTSTIDVNNGWGEFTPDELFTIDTRQRINRFTSGLELLWQPSEKLNFRASGGLDFTSRWDSQFFPTGEAPAFLNYDEGARFSNRFNDFVYTLDMVGTYKTDLWEGINSRTSLGAQYLQNLSQGTFTTGLQLVAGSNSIAGAAVTQSNEQTIESRTIGVFLEEQIGFNDKLFVTGAVRVDRGSSFGASFNSVVYPKISASWLISEEEFFNNSDKSLISSLRLRGAWGSSGVQPGTNDALRFFNPIAATLDGQSVTGVTIGSVGNSGLSPELSTEVEFGFDAKLLSDKIGFEMTYFNKRTEDALIFRQLPLSLGVGEGRFENLGSVKNSGIEIALNTRIIETDKFFFGIDFVGSFIDNELKELGQDIQPIIFGQQRHVEGYPLGGYWDETYTFSDANGDGFIGQDEVQVGETGYLGTPFATTDISFTPTLSFFENQFVLRGLLNYRGGQKLYNNTGAWRNGNSNNRELNDPDASLADQARAVASKFLGTNAGYIEYASFWRLREISLTYNAPSTFSSKLGFNRISLTLSGQNLGVWTDYSGLDPEISSEGQANFTTEEFLSQPPVRSWKARLNLSF</sequence>
<evidence type="ECO:0000256" key="8">
    <source>
        <dbReference type="ARBA" id="ARBA00023237"/>
    </source>
</evidence>
<feature type="domain" description="TonB-dependent receptor-like beta-barrel" evidence="9">
    <location>
        <begin position="476"/>
        <end position="1044"/>
    </location>
</feature>
<evidence type="ECO:0000256" key="5">
    <source>
        <dbReference type="ARBA" id="ARBA00023077"/>
    </source>
</evidence>
<dbReference type="InterPro" id="IPR023997">
    <property type="entry name" value="TonB-dep_OMP_SusC/RagA_CS"/>
</dbReference>
<dbReference type="Pfam" id="PF13715">
    <property type="entry name" value="CarbopepD_reg_2"/>
    <property type="match status" value="1"/>
</dbReference>
<gene>
    <name evidence="11" type="ORF">LCGC14_0119350</name>
</gene>
<dbReference type="EMBL" id="LAZR01000036">
    <property type="protein sequence ID" value="KKO01347.1"/>
    <property type="molecule type" value="Genomic_DNA"/>
</dbReference>
<evidence type="ECO:0000256" key="1">
    <source>
        <dbReference type="ARBA" id="ARBA00004571"/>
    </source>
</evidence>
<evidence type="ECO:0008006" key="12">
    <source>
        <dbReference type="Google" id="ProtNLM"/>
    </source>
</evidence>
<reference evidence="11" key="1">
    <citation type="journal article" date="2015" name="Nature">
        <title>Complex archaea that bridge the gap between prokaryotes and eukaryotes.</title>
        <authorList>
            <person name="Spang A."/>
            <person name="Saw J.H."/>
            <person name="Jorgensen S.L."/>
            <person name="Zaremba-Niedzwiedzka K."/>
            <person name="Martijn J."/>
            <person name="Lind A.E."/>
            <person name="van Eijk R."/>
            <person name="Schleper C."/>
            <person name="Guy L."/>
            <person name="Ettema T.J."/>
        </authorList>
    </citation>
    <scope>NUCLEOTIDE SEQUENCE</scope>
</reference>